<keyword evidence="1" id="KW-1133">Transmembrane helix</keyword>
<evidence type="ECO:0000313" key="2">
    <source>
        <dbReference type="EMBL" id="REC72391.1"/>
    </source>
</evidence>
<gene>
    <name evidence="2" type="ORF">DRF57_19280</name>
</gene>
<protein>
    <recommendedName>
        <fullName evidence="4">DoxX family protein</fullName>
    </recommendedName>
</protein>
<keyword evidence="1" id="KW-0812">Transmembrane</keyword>
<feature type="transmembrane region" description="Helical" evidence="1">
    <location>
        <begin position="7"/>
        <end position="27"/>
    </location>
</feature>
<dbReference type="RefSeq" id="WP_115920320.1">
    <property type="nucleotide sequence ID" value="NZ_BJYH01000037.1"/>
</dbReference>
<keyword evidence="3" id="KW-1185">Reference proteome</keyword>
<feature type="transmembrane region" description="Helical" evidence="1">
    <location>
        <begin position="100"/>
        <end position="116"/>
    </location>
</feature>
<reference evidence="2 3" key="1">
    <citation type="journal article" date="2010" name="Syst. Appl. Microbiol.">
        <title>Four new species of Chryseobacterium from the rhizosphere of coastal sand dune plants, Chryseobacterium elymi sp. nov., Chryseobacterium hagamense sp. nov., Chryseobacterium lathyri sp. nov. and Chryseobacterium rhizosphaerae sp. nov.</title>
        <authorList>
            <person name="Cho S.H."/>
            <person name="Lee K.S."/>
            <person name="Shin D.S."/>
            <person name="Han J.H."/>
            <person name="Park K.S."/>
            <person name="Lee C.H."/>
            <person name="Park K.H."/>
            <person name="Kim S.B."/>
        </authorList>
    </citation>
    <scope>NUCLEOTIDE SEQUENCE [LARGE SCALE GENOMIC DNA]</scope>
    <source>
        <strain evidence="2 3">KCTC 22548</strain>
    </source>
</reference>
<dbReference type="Proteomes" id="UP000256491">
    <property type="component" value="Unassembled WGS sequence"/>
</dbReference>
<organism evidence="2 3">
    <name type="scientific">Chryseobacterium rhizosphaerae</name>
    <dbReference type="NCBI Taxonomy" id="395937"/>
    <lineage>
        <taxon>Bacteria</taxon>
        <taxon>Pseudomonadati</taxon>
        <taxon>Bacteroidota</taxon>
        <taxon>Flavobacteriia</taxon>
        <taxon>Flavobacteriales</taxon>
        <taxon>Weeksellaceae</taxon>
        <taxon>Chryseobacterium group</taxon>
        <taxon>Chryseobacterium</taxon>
    </lineage>
</organism>
<dbReference type="EMBL" id="QNUF01000028">
    <property type="protein sequence ID" value="REC72391.1"/>
    <property type="molecule type" value="Genomic_DNA"/>
</dbReference>
<name>A0ABX9IFT2_9FLAO</name>
<proteinExistence type="predicted"/>
<evidence type="ECO:0000313" key="3">
    <source>
        <dbReference type="Proteomes" id="UP000256491"/>
    </source>
</evidence>
<accession>A0ABX9IFT2</accession>
<comment type="caution">
    <text evidence="2">The sequence shown here is derived from an EMBL/GenBank/DDBJ whole genome shotgun (WGS) entry which is preliminary data.</text>
</comment>
<evidence type="ECO:0000256" key="1">
    <source>
        <dbReference type="SAM" id="Phobius"/>
    </source>
</evidence>
<sequence length="127" mass="14309">MKKTIEIISRIGIFGTFLGHGIIALTNNTKWIPLLTCYGFSEQEAQHLFPFIGILDVIVAFTILIFPLRIVVVWATLWAFMTALSRPISGDSFVEFVERAANWCLPLILLLILGIPKNRSGFMKVKD</sequence>
<keyword evidence="1" id="KW-0472">Membrane</keyword>
<feature type="transmembrane region" description="Helical" evidence="1">
    <location>
        <begin position="71"/>
        <end position="88"/>
    </location>
</feature>
<feature type="transmembrane region" description="Helical" evidence="1">
    <location>
        <begin position="47"/>
        <end position="66"/>
    </location>
</feature>
<evidence type="ECO:0008006" key="4">
    <source>
        <dbReference type="Google" id="ProtNLM"/>
    </source>
</evidence>